<organism evidence="2 3">
    <name type="scientific">Nonomuraea purpurea</name>
    <dbReference type="NCBI Taxonomy" id="1849276"/>
    <lineage>
        <taxon>Bacteria</taxon>
        <taxon>Bacillati</taxon>
        <taxon>Actinomycetota</taxon>
        <taxon>Actinomycetes</taxon>
        <taxon>Streptosporangiales</taxon>
        <taxon>Streptosporangiaceae</taxon>
        <taxon>Nonomuraea</taxon>
    </lineage>
</organism>
<sequence length="153" mass="16785">MGRLEDLAVHYANAARWELGEALIRIASLDDEGTLHDKDLARIAYAYQRMSWWQQVTDLTHGREETIDGATALLTVRHQARELLINARPVNNGGLFALAMAESRRGGARAFLDATEKLAEALALPSDHDARPADTGLPASTAIERDQAEGDRP</sequence>
<protein>
    <submittedName>
        <fullName evidence="2">Uncharacterized protein</fullName>
    </submittedName>
</protein>
<dbReference type="RefSeq" id="WP_379534632.1">
    <property type="nucleotide sequence ID" value="NZ_JBHSBI010000037.1"/>
</dbReference>
<dbReference type="Proteomes" id="UP001595851">
    <property type="component" value="Unassembled WGS sequence"/>
</dbReference>
<proteinExistence type="predicted"/>
<evidence type="ECO:0000256" key="1">
    <source>
        <dbReference type="SAM" id="MobiDB-lite"/>
    </source>
</evidence>
<reference evidence="3" key="1">
    <citation type="journal article" date="2019" name="Int. J. Syst. Evol. Microbiol.">
        <title>The Global Catalogue of Microorganisms (GCM) 10K type strain sequencing project: providing services to taxonomists for standard genome sequencing and annotation.</title>
        <authorList>
            <consortium name="The Broad Institute Genomics Platform"/>
            <consortium name="The Broad Institute Genome Sequencing Center for Infectious Disease"/>
            <person name="Wu L."/>
            <person name="Ma J."/>
        </authorList>
    </citation>
    <scope>NUCLEOTIDE SEQUENCE [LARGE SCALE GENOMIC DNA]</scope>
    <source>
        <strain evidence="3">TBRC 1276</strain>
    </source>
</reference>
<evidence type="ECO:0000313" key="3">
    <source>
        <dbReference type="Proteomes" id="UP001595851"/>
    </source>
</evidence>
<feature type="compositionally biased region" description="Basic and acidic residues" evidence="1">
    <location>
        <begin position="143"/>
        <end position="153"/>
    </location>
</feature>
<name>A0ABV8GLH3_9ACTN</name>
<keyword evidence="3" id="KW-1185">Reference proteome</keyword>
<gene>
    <name evidence="2" type="ORF">ACFOY2_46825</name>
</gene>
<evidence type="ECO:0000313" key="2">
    <source>
        <dbReference type="EMBL" id="MFC4014806.1"/>
    </source>
</evidence>
<dbReference type="EMBL" id="JBHSBI010000037">
    <property type="protein sequence ID" value="MFC4014806.1"/>
    <property type="molecule type" value="Genomic_DNA"/>
</dbReference>
<accession>A0ABV8GLH3</accession>
<feature type="region of interest" description="Disordered" evidence="1">
    <location>
        <begin position="124"/>
        <end position="153"/>
    </location>
</feature>
<comment type="caution">
    <text evidence="2">The sequence shown here is derived from an EMBL/GenBank/DDBJ whole genome shotgun (WGS) entry which is preliminary data.</text>
</comment>